<accession>H1KY89</accession>
<dbReference type="AlphaFoldDB" id="H1KY89"/>
<protein>
    <submittedName>
        <fullName evidence="2">Uncharacterized protein</fullName>
    </submittedName>
</protein>
<dbReference type="Proteomes" id="UP000003706">
    <property type="component" value="Unassembled WGS sequence"/>
</dbReference>
<dbReference type="STRING" id="647171.MetfoDRAFT_0762"/>
<reference evidence="2 3" key="1">
    <citation type="submission" date="2011-09" db="EMBL/GenBank/DDBJ databases">
        <title>The draft genome of Methanotorris formicicus Mc-S-70.</title>
        <authorList>
            <consortium name="US DOE Joint Genome Institute (JGI-PGF)"/>
            <person name="Lucas S."/>
            <person name="Han J."/>
            <person name="Lapidus A."/>
            <person name="Cheng J.-F."/>
            <person name="Goodwin L."/>
            <person name="Pitluck S."/>
            <person name="Peters L."/>
            <person name="Land M.L."/>
            <person name="Hauser L."/>
            <person name="Sieprawska-Lupa M."/>
            <person name="Takai K."/>
            <person name="Miyazaki J."/>
            <person name="Whitman W."/>
            <person name="Woyke T.J."/>
        </authorList>
    </citation>
    <scope>NUCLEOTIDE SEQUENCE [LARGE SCALE GENOMIC DNA]</scope>
    <source>
        <strain evidence="2 3">Mc-S-70</strain>
    </source>
</reference>
<proteinExistence type="predicted"/>
<feature type="transmembrane region" description="Helical" evidence="1">
    <location>
        <begin position="57"/>
        <end position="84"/>
    </location>
</feature>
<evidence type="ECO:0000313" key="3">
    <source>
        <dbReference type="Proteomes" id="UP000003706"/>
    </source>
</evidence>
<name>H1KY89_9EURY</name>
<keyword evidence="1" id="KW-0812">Transmembrane</keyword>
<organism evidence="2 3">
    <name type="scientific">Methanotorris formicicus Mc-S-70</name>
    <dbReference type="NCBI Taxonomy" id="647171"/>
    <lineage>
        <taxon>Archaea</taxon>
        <taxon>Methanobacteriati</taxon>
        <taxon>Methanobacteriota</taxon>
        <taxon>Methanomada group</taxon>
        <taxon>Methanococci</taxon>
        <taxon>Methanococcales</taxon>
        <taxon>Methanocaldococcaceae</taxon>
        <taxon>Methanotorris</taxon>
    </lineage>
</organism>
<comment type="caution">
    <text evidence="2">The sequence shown here is derived from an EMBL/GenBank/DDBJ whole genome shotgun (WGS) entry which is preliminary data.</text>
</comment>
<keyword evidence="3" id="KW-1185">Reference proteome</keyword>
<keyword evidence="1" id="KW-1133">Transmembrane helix</keyword>
<keyword evidence="1" id="KW-0472">Membrane</keyword>
<evidence type="ECO:0000256" key="1">
    <source>
        <dbReference type="SAM" id="Phobius"/>
    </source>
</evidence>
<sequence>MLFGEKMPSVELYEKIKNLVNDEEKAEKICEIVSTILEENRKENELQNKILKERLDFLTFAVSILILFTNPLILIIVFIVYVICKKS</sequence>
<gene>
    <name evidence="2" type="ORF">MetfoDRAFT_0762</name>
</gene>
<evidence type="ECO:0000313" key="2">
    <source>
        <dbReference type="EMBL" id="EHP87354.1"/>
    </source>
</evidence>
<dbReference type="EMBL" id="AGJL01000015">
    <property type="protein sequence ID" value="EHP87354.1"/>
    <property type="molecule type" value="Genomic_DNA"/>
</dbReference>